<organism evidence="2 3">
    <name type="scientific">Dactylellina haptotyla (strain CBS 200.50)</name>
    <name type="common">Nematode-trapping fungus</name>
    <name type="synonym">Monacrosporium haptotylum</name>
    <dbReference type="NCBI Taxonomy" id="1284197"/>
    <lineage>
        <taxon>Eukaryota</taxon>
        <taxon>Fungi</taxon>
        <taxon>Dikarya</taxon>
        <taxon>Ascomycota</taxon>
        <taxon>Pezizomycotina</taxon>
        <taxon>Orbiliomycetes</taxon>
        <taxon>Orbiliales</taxon>
        <taxon>Orbiliaceae</taxon>
        <taxon>Dactylellina</taxon>
    </lineage>
</organism>
<reference evidence="3" key="2">
    <citation type="submission" date="2013-04" db="EMBL/GenBank/DDBJ databases">
        <title>Genomic mechanisms accounting for the adaptation to parasitism in nematode-trapping fungi.</title>
        <authorList>
            <person name="Ahren D.G."/>
        </authorList>
    </citation>
    <scope>NUCLEOTIDE SEQUENCE [LARGE SCALE GENOMIC DNA]</scope>
    <source>
        <strain evidence="3">CBS 200.50</strain>
    </source>
</reference>
<sequence>MRKPTYIVFDEDYDAKDLVRKLGIVVDNVCRPLDDFAPGIPNNGKLEIMDEYLLEAKNEHKVKIKTRAIRGTKAELALASIFEFGVDWIQSESYELHSNHVVTYSIQLKPKAFEALIAIHSEEVTEIFRKPKSSGELYMLVGLKIAKDPMISRKAERTRELSAGVSTEGIVGLATGIPADVGVGASKTLSREVVLDSIVDNDRAFAGEYTKVVWKKRGLQLLPTGKISFKREIIQKGNANFANKKLAFADDDSEDSGTDAGGEETESEFSDFLI</sequence>
<gene>
    <name evidence="2" type="ORF">H072_7737</name>
</gene>
<accession>S8ABJ8</accession>
<proteinExistence type="predicted"/>
<protein>
    <submittedName>
        <fullName evidence="2">Uncharacterized protein</fullName>
    </submittedName>
</protein>
<reference evidence="2 3" key="1">
    <citation type="journal article" date="2013" name="PLoS Genet.">
        <title>Genomic mechanisms accounting for the adaptation to parasitism in nematode-trapping fungi.</title>
        <authorList>
            <person name="Meerupati T."/>
            <person name="Andersson K.M."/>
            <person name="Friman E."/>
            <person name="Kumar D."/>
            <person name="Tunlid A."/>
            <person name="Ahren D."/>
        </authorList>
    </citation>
    <scope>NUCLEOTIDE SEQUENCE [LARGE SCALE GENOMIC DNA]</scope>
    <source>
        <strain evidence="2 3">CBS 200.50</strain>
    </source>
</reference>
<dbReference type="OrthoDB" id="5366210at2759"/>
<evidence type="ECO:0000313" key="2">
    <source>
        <dbReference type="EMBL" id="EPS38496.1"/>
    </source>
</evidence>
<dbReference type="HOGENOM" id="CLU_1015715_0_0_1"/>
<comment type="caution">
    <text evidence="2">The sequence shown here is derived from an EMBL/GenBank/DDBJ whole genome shotgun (WGS) entry which is preliminary data.</text>
</comment>
<evidence type="ECO:0000256" key="1">
    <source>
        <dbReference type="SAM" id="MobiDB-lite"/>
    </source>
</evidence>
<feature type="region of interest" description="Disordered" evidence="1">
    <location>
        <begin position="250"/>
        <end position="274"/>
    </location>
</feature>
<keyword evidence="3" id="KW-1185">Reference proteome</keyword>
<name>S8ABJ8_DACHA</name>
<dbReference type="AlphaFoldDB" id="S8ABJ8"/>
<dbReference type="Proteomes" id="UP000015100">
    <property type="component" value="Unassembled WGS sequence"/>
</dbReference>
<dbReference type="EMBL" id="AQGS01000545">
    <property type="protein sequence ID" value="EPS38496.1"/>
    <property type="molecule type" value="Genomic_DNA"/>
</dbReference>
<evidence type="ECO:0000313" key="3">
    <source>
        <dbReference type="Proteomes" id="UP000015100"/>
    </source>
</evidence>